<dbReference type="InterPro" id="IPR036390">
    <property type="entry name" value="WH_DNA-bd_sf"/>
</dbReference>
<dbReference type="NCBIfam" id="TIGR00281">
    <property type="entry name" value="SMC-Scp complex subunit ScpB"/>
    <property type="match status" value="1"/>
</dbReference>
<evidence type="ECO:0000256" key="4">
    <source>
        <dbReference type="ARBA" id="ARBA00023306"/>
    </source>
</evidence>
<comment type="caution">
    <text evidence="7">The sequence shown here is derived from an EMBL/GenBank/DDBJ whole genome shotgun (WGS) entry which is preliminary data.</text>
</comment>
<dbReference type="InterPro" id="IPR005234">
    <property type="entry name" value="ScpB_csome_segregation"/>
</dbReference>
<keyword evidence="8" id="KW-1185">Reference proteome</keyword>
<dbReference type="GO" id="GO:0051301">
    <property type="term" value="P:cell division"/>
    <property type="evidence" value="ECO:0007669"/>
    <property type="project" value="UniProtKB-KW"/>
</dbReference>
<name>K8ZQ02_9ENTE</name>
<feature type="region of interest" description="Disordered" evidence="6">
    <location>
        <begin position="163"/>
        <end position="189"/>
    </location>
</feature>
<protein>
    <recommendedName>
        <fullName evidence="5">Segregation and condensation protein B</fullName>
    </recommendedName>
</protein>
<reference evidence="7 8" key="1">
    <citation type="journal article" date="2013" name="Genome Announc.">
        <title>Draft Genome Sequence of Catellicoccus marimammalium, a Novel Species Commonly Found in Gull Feces.</title>
        <authorList>
            <person name="Weigand M.R."/>
            <person name="Ryu H."/>
            <person name="Bozcek L."/>
            <person name="Konstantinidis K.T."/>
            <person name="Santo Domingo J.W."/>
        </authorList>
    </citation>
    <scope>NUCLEOTIDE SEQUENCE [LARGE SCALE GENOMIC DNA]</scope>
    <source>
        <strain evidence="7 8">M35/04/3</strain>
    </source>
</reference>
<keyword evidence="3 5" id="KW-0159">Chromosome partition</keyword>
<sequence>MRVIQKLEALLFVAGEEGIEKEELEALLHCTQKELTSFVEQWSKENQNRALQIIDKGSYYVLGTKPEYATLVEDYANFDLNSKLTKPCLETLAIIAYEQPITKIAIDEIRGVNSSQRAIQKLLSYQLIEEIGRLEQIGRPKLYGTTDYFLSYFELNSLEDLPPLTQEEKGKETESFFATKDSEENEEEI</sequence>
<dbReference type="RefSeq" id="WP_009488909.1">
    <property type="nucleotide sequence ID" value="NZ_AMYT01000011.1"/>
</dbReference>
<dbReference type="PANTHER" id="PTHR34298:SF2">
    <property type="entry name" value="SEGREGATION AND CONDENSATION PROTEIN B"/>
    <property type="match status" value="1"/>
</dbReference>
<dbReference type="Proteomes" id="UP000016057">
    <property type="component" value="Unassembled WGS sequence"/>
</dbReference>
<evidence type="ECO:0000256" key="2">
    <source>
        <dbReference type="ARBA" id="ARBA00022618"/>
    </source>
</evidence>
<dbReference type="EMBL" id="AMYT01000011">
    <property type="protein sequence ID" value="EKU27651.1"/>
    <property type="molecule type" value="Genomic_DNA"/>
</dbReference>
<proteinExistence type="inferred from homology"/>
<evidence type="ECO:0000256" key="3">
    <source>
        <dbReference type="ARBA" id="ARBA00022829"/>
    </source>
</evidence>
<gene>
    <name evidence="5" type="primary">scpB</name>
    <name evidence="7" type="ORF">C683_0432</name>
</gene>
<comment type="subcellular location">
    <subcellularLocation>
        <location evidence="5">Cytoplasm</location>
    </subcellularLocation>
    <text evidence="5">Associated with two foci at the outer edges of the nucleoid region in young cells, and at four foci within both cell halves in older cells.</text>
</comment>
<dbReference type="GO" id="GO:0006260">
    <property type="term" value="P:DNA replication"/>
    <property type="evidence" value="ECO:0007669"/>
    <property type="project" value="UniProtKB-UniRule"/>
</dbReference>
<dbReference type="SUPFAM" id="SSF46785">
    <property type="entry name" value="Winged helix' DNA-binding domain"/>
    <property type="match status" value="2"/>
</dbReference>
<dbReference type="PATRIC" id="fig|1234409.3.peg.399"/>
<dbReference type="Gene3D" id="1.10.10.10">
    <property type="entry name" value="Winged helix-like DNA-binding domain superfamily/Winged helix DNA-binding domain"/>
    <property type="match status" value="2"/>
</dbReference>
<dbReference type="HAMAP" id="MF_01804">
    <property type="entry name" value="ScpB"/>
    <property type="match status" value="1"/>
</dbReference>
<comment type="subunit">
    <text evidence="5">Homodimer. Homodimerization may be required to stabilize the binding of ScpA to the Smc head domains. Component of a cohesin-like complex composed of ScpA, ScpB and the Smc homodimer, in which ScpA and ScpB bind to the head domain of Smc. The presence of the three proteins is required for the association of the complex with DNA.</text>
</comment>
<dbReference type="GO" id="GO:0051304">
    <property type="term" value="P:chromosome separation"/>
    <property type="evidence" value="ECO:0007669"/>
    <property type="project" value="InterPro"/>
</dbReference>
<comment type="function">
    <text evidence="5">Participates in chromosomal partition during cell division. May act via the formation of a condensin-like complex containing Smc and ScpA that pull DNA away from mid-cell into both cell halves.</text>
</comment>
<evidence type="ECO:0000256" key="5">
    <source>
        <dbReference type="HAMAP-Rule" id="MF_01804"/>
    </source>
</evidence>
<dbReference type="PANTHER" id="PTHR34298">
    <property type="entry name" value="SEGREGATION AND CONDENSATION PROTEIN B"/>
    <property type="match status" value="1"/>
</dbReference>
<dbReference type="InterPro" id="IPR036388">
    <property type="entry name" value="WH-like_DNA-bd_sf"/>
</dbReference>
<evidence type="ECO:0000256" key="1">
    <source>
        <dbReference type="ARBA" id="ARBA00022490"/>
    </source>
</evidence>
<dbReference type="Pfam" id="PF04079">
    <property type="entry name" value="SMC_ScpB"/>
    <property type="match status" value="1"/>
</dbReference>
<dbReference type="eggNOG" id="COG1386">
    <property type="taxonomic scope" value="Bacteria"/>
</dbReference>
<accession>K8ZQ02</accession>
<keyword evidence="1 5" id="KW-0963">Cytoplasm</keyword>
<evidence type="ECO:0000313" key="8">
    <source>
        <dbReference type="Proteomes" id="UP000016057"/>
    </source>
</evidence>
<organism evidence="7 8">
    <name type="scientific">Catellicoccus marimammalium M35/04/3</name>
    <dbReference type="NCBI Taxonomy" id="1234409"/>
    <lineage>
        <taxon>Bacteria</taxon>
        <taxon>Bacillati</taxon>
        <taxon>Bacillota</taxon>
        <taxon>Bacilli</taxon>
        <taxon>Lactobacillales</taxon>
        <taxon>Enterococcaceae</taxon>
        <taxon>Catellicoccus</taxon>
    </lineage>
</organism>
<dbReference type="GO" id="GO:0005737">
    <property type="term" value="C:cytoplasm"/>
    <property type="evidence" value="ECO:0007669"/>
    <property type="project" value="UniProtKB-SubCell"/>
</dbReference>
<dbReference type="PIRSF" id="PIRSF019345">
    <property type="entry name" value="ScpB"/>
    <property type="match status" value="1"/>
</dbReference>
<keyword evidence="2 5" id="KW-0132">Cell division</keyword>
<dbReference type="STRING" id="1234409.C683_0432"/>
<evidence type="ECO:0000313" key="7">
    <source>
        <dbReference type="EMBL" id="EKU27651.1"/>
    </source>
</evidence>
<dbReference type="AlphaFoldDB" id="K8ZQ02"/>
<evidence type="ECO:0000256" key="6">
    <source>
        <dbReference type="SAM" id="MobiDB-lite"/>
    </source>
</evidence>
<comment type="similarity">
    <text evidence="5">Belongs to the ScpB family.</text>
</comment>
<keyword evidence="4 5" id="KW-0131">Cell cycle</keyword>